<keyword evidence="3" id="KW-1185">Reference proteome</keyword>
<dbReference type="Gene3D" id="3.40.630.30">
    <property type="match status" value="1"/>
</dbReference>
<dbReference type="InterPro" id="IPR016181">
    <property type="entry name" value="Acyl_CoA_acyltransferase"/>
</dbReference>
<dbReference type="SUPFAM" id="SSF55729">
    <property type="entry name" value="Acyl-CoA N-acyltransferases (Nat)"/>
    <property type="match status" value="1"/>
</dbReference>
<proteinExistence type="predicted"/>
<evidence type="ECO:0000313" key="3">
    <source>
        <dbReference type="Proteomes" id="UP000284006"/>
    </source>
</evidence>
<dbReference type="EMBL" id="QYUP01000109">
    <property type="protein sequence ID" value="RJG16284.1"/>
    <property type="molecule type" value="Genomic_DNA"/>
</dbReference>
<organism evidence="2 3">
    <name type="scientific">Massilia cavernae</name>
    <dbReference type="NCBI Taxonomy" id="2320864"/>
    <lineage>
        <taxon>Bacteria</taxon>
        <taxon>Pseudomonadati</taxon>
        <taxon>Pseudomonadota</taxon>
        <taxon>Betaproteobacteria</taxon>
        <taxon>Burkholderiales</taxon>
        <taxon>Oxalobacteraceae</taxon>
        <taxon>Telluria group</taxon>
        <taxon>Massilia</taxon>
    </lineage>
</organism>
<keyword evidence="2" id="KW-0808">Transferase</keyword>
<comment type="caution">
    <text evidence="2">The sequence shown here is derived from an EMBL/GenBank/DDBJ whole genome shotgun (WGS) entry which is preliminary data.</text>
</comment>
<gene>
    <name evidence="2" type="ORF">D3872_11215</name>
</gene>
<dbReference type="Proteomes" id="UP000284006">
    <property type="component" value="Unassembled WGS sequence"/>
</dbReference>
<evidence type="ECO:0000259" key="1">
    <source>
        <dbReference type="PROSITE" id="PS51186"/>
    </source>
</evidence>
<dbReference type="OrthoDB" id="8774392at2"/>
<dbReference type="GO" id="GO:0016747">
    <property type="term" value="F:acyltransferase activity, transferring groups other than amino-acyl groups"/>
    <property type="evidence" value="ECO:0007669"/>
    <property type="project" value="InterPro"/>
</dbReference>
<reference evidence="2 3" key="1">
    <citation type="submission" date="2018-09" db="EMBL/GenBank/DDBJ databases">
        <authorList>
            <person name="Zhu H."/>
        </authorList>
    </citation>
    <scope>NUCLEOTIDE SEQUENCE [LARGE SCALE GENOMIC DNA]</scope>
    <source>
        <strain evidence="2 3">K1S02-61</strain>
    </source>
</reference>
<feature type="domain" description="N-acetyltransferase" evidence="1">
    <location>
        <begin position="28"/>
        <end position="182"/>
    </location>
</feature>
<evidence type="ECO:0000313" key="2">
    <source>
        <dbReference type="EMBL" id="RJG16284.1"/>
    </source>
</evidence>
<dbReference type="AlphaFoldDB" id="A0A418XU95"/>
<name>A0A418XU95_9BURK</name>
<dbReference type="Pfam" id="PF00583">
    <property type="entry name" value="Acetyltransf_1"/>
    <property type="match status" value="1"/>
</dbReference>
<accession>A0A418XU95</accession>
<protein>
    <submittedName>
        <fullName evidence="2">GNAT family N-acetyltransferase</fullName>
    </submittedName>
</protein>
<dbReference type="PROSITE" id="PS51186">
    <property type="entry name" value="GNAT"/>
    <property type="match status" value="1"/>
</dbReference>
<dbReference type="InterPro" id="IPR000182">
    <property type="entry name" value="GNAT_dom"/>
</dbReference>
<sequence length="185" mass="21021">MKQMAKKVLHLLFREYSIYDIYACGTAAEVPPRSERSAAFSVREVGVAELAASSDAQIAEQSGYLGEEARAFACFDGSRIVGVCFYWYGGRYLKRNFWPLEARQAKLVHIMTLPEMRGREVATTLVAESGKAMGAHGFERNYARIWHSNTPSIRAFTRAGWQRVATVIELEPAAIRRKFRFSFRR</sequence>